<comment type="caution">
    <text evidence="10">The sequence shown here is derived from an EMBL/GenBank/DDBJ whole genome shotgun (WGS) entry which is preliminary data.</text>
</comment>
<dbReference type="SUPFAM" id="SSF50978">
    <property type="entry name" value="WD40 repeat-like"/>
    <property type="match status" value="3"/>
</dbReference>
<dbReference type="PROSITE" id="PS50082">
    <property type="entry name" value="WD_REPEATS_2"/>
    <property type="match status" value="1"/>
</dbReference>
<sequence>MNSEPNLVNDEDAEEVTNTKDKLARYRASCEKLDKMSSVKMDAIEDSDIPFSEDNPKIAYDDKDDDGDDDKSIQCSTSIETFQRDVAKSLPPSEIVRTLCLKNPEKLLHHCLPITCLQLLEGIVLVASEGPSVLIKMAYFEECAFERFQLFPNQCSISGMEFTLYPSLECGDNPVLWHKRRDKPYDHIYIGFCWAGSVGTVIRLTRTVKTGLKLLECDDGICENKLVNFDFIPVSAKWLEGGTILGLLSVLNYFVIYERIEDNAGNFTNLKELKRIRCSKSETLFSGKIYGESRNNIRIFAGTIFNGICVWDSNGDEAIIKHELKCHDGIIFSLEYFADRKLLLSTSDDRTVAAWQFTENVKGEEEVILLRRFYGHDARVWRALSIHGYLLSVGESSDVRVDILNDGKVHKSWKAHDGAPIFDCVYDQDVEILYTGGNDGSIRKWPKWWYRLKPRILSFDVIPFDDENDSDSRIQGSGRRLENKDYPKSVILLDINHVIVSMESGRIIGLTWEGKQFELLYDERCEGYSIIKISPDHKILAVAGNNGHFYTAQISFSQNESTKSSILHAKKIFMTKISWNIISMIWLDVSRLLIVCFNRIVALLLQDSENDERSDIQFIQTFDLNLRRPGIPAAVEIHGKHVVLGDELGSLHLLRYHKTNNPISTFEKAHKDGVTSLMFYDETLYTTGRDGVVKTFSVNINPENDIEAEFVPLTSLSLGFDWITGMYINMTQMLVCGFQKEDFIIHSYNEKRTLAKIPCSGGGNRKWDFKYGHGKQGSRNASFTFVKDKEIFYTYLPMEGYLNVMIKEGLHCRTINCAVQYNNNERYGIDYFTGGEDGTLKWFQWDASNQRISCIQNMENHLSSVRSVCIFNDVSNRTLVFSGGGRSQLCIYSLDFANDRMELIKEIILVKTACKQTEGDVRIMDIAVTEGKDDLWCFSACSDGYVRVLYYNAVKAKFKIVGQLKGNAHAVMKIQLLKTGSTFKNVFICGVTSNGYLIVWSWNQNDVISLQGSDKKSVAEKTPCFIRLLRRTAFLSMKVIESPKMLDTNVYSLVCGGDDCSVSLWNLEINRRSSDSIECIISEKWTRDHIQRGAVVGVDLNSDYVYSLSNDQIVGFWNWDGELQKKVCAGVSDCQGFVVDQSNGCVMCFGKGVSWVPIMIRDND</sequence>
<comment type="subcellular location">
    <subcellularLocation>
        <location evidence="1">Cytoplasm</location>
    </subcellularLocation>
</comment>
<name>A0ABP1QTJ2_9HEXA</name>
<evidence type="ECO:0000256" key="9">
    <source>
        <dbReference type="SAM" id="MobiDB-lite"/>
    </source>
</evidence>
<feature type="repeat" description="WD" evidence="8">
    <location>
        <begin position="324"/>
        <end position="356"/>
    </location>
</feature>
<keyword evidence="11" id="KW-1185">Reference proteome</keyword>
<evidence type="ECO:0000256" key="8">
    <source>
        <dbReference type="PROSITE-ProRule" id="PRU00221"/>
    </source>
</evidence>
<evidence type="ECO:0000256" key="1">
    <source>
        <dbReference type="ARBA" id="ARBA00004496"/>
    </source>
</evidence>
<proteinExistence type="inferred from homology"/>
<dbReference type="Proteomes" id="UP001642540">
    <property type="component" value="Unassembled WGS sequence"/>
</dbReference>
<protein>
    <recommendedName>
        <fullName evidence="7">tRNA (34-2'-O)-methyltransferase regulator WDR6</fullName>
    </recommendedName>
</protein>
<reference evidence="10 11" key="1">
    <citation type="submission" date="2024-08" db="EMBL/GenBank/DDBJ databases">
        <authorList>
            <person name="Cucini C."/>
            <person name="Frati F."/>
        </authorList>
    </citation>
    <scope>NUCLEOTIDE SEQUENCE [LARGE SCALE GENOMIC DNA]</scope>
</reference>
<dbReference type="PANTHER" id="PTHR14344:SF3">
    <property type="entry name" value="WD REPEAT-CONTAINING PROTEIN 6"/>
    <property type="match status" value="1"/>
</dbReference>
<dbReference type="PANTHER" id="PTHR14344">
    <property type="entry name" value="WD REPEAT PROTEIN"/>
    <property type="match status" value="1"/>
</dbReference>
<dbReference type="InterPro" id="IPR001680">
    <property type="entry name" value="WD40_rpt"/>
</dbReference>
<organism evidence="10 11">
    <name type="scientific">Orchesella dallaii</name>
    <dbReference type="NCBI Taxonomy" id="48710"/>
    <lineage>
        <taxon>Eukaryota</taxon>
        <taxon>Metazoa</taxon>
        <taxon>Ecdysozoa</taxon>
        <taxon>Arthropoda</taxon>
        <taxon>Hexapoda</taxon>
        <taxon>Collembola</taxon>
        <taxon>Entomobryomorpha</taxon>
        <taxon>Entomobryoidea</taxon>
        <taxon>Orchesellidae</taxon>
        <taxon>Orchesellinae</taxon>
        <taxon>Orchesella</taxon>
    </lineage>
</organism>
<keyword evidence="2" id="KW-0963">Cytoplasm</keyword>
<keyword evidence="5" id="KW-0677">Repeat</keyword>
<dbReference type="InterPro" id="IPR051973">
    <property type="entry name" value="tRNA_Anticodon_Mtase-Reg"/>
</dbReference>
<keyword evidence="3 8" id="KW-0853">WD repeat</keyword>
<dbReference type="InterPro" id="IPR036322">
    <property type="entry name" value="WD40_repeat_dom_sf"/>
</dbReference>
<evidence type="ECO:0000313" key="11">
    <source>
        <dbReference type="Proteomes" id="UP001642540"/>
    </source>
</evidence>
<comment type="similarity">
    <text evidence="6">Belongs to the WD repeat WDR6 family.</text>
</comment>
<dbReference type="Pfam" id="PF00400">
    <property type="entry name" value="WD40"/>
    <property type="match status" value="2"/>
</dbReference>
<evidence type="ECO:0000256" key="6">
    <source>
        <dbReference type="ARBA" id="ARBA00038255"/>
    </source>
</evidence>
<evidence type="ECO:0000256" key="7">
    <source>
        <dbReference type="ARBA" id="ARBA00040154"/>
    </source>
</evidence>
<dbReference type="EMBL" id="CAXLJM020000041">
    <property type="protein sequence ID" value="CAL8109655.1"/>
    <property type="molecule type" value="Genomic_DNA"/>
</dbReference>
<keyword evidence="4" id="KW-0819">tRNA processing</keyword>
<evidence type="ECO:0000256" key="5">
    <source>
        <dbReference type="ARBA" id="ARBA00022737"/>
    </source>
</evidence>
<evidence type="ECO:0000256" key="4">
    <source>
        <dbReference type="ARBA" id="ARBA00022694"/>
    </source>
</evidence>
<feature type="region of interest" description="Disordered" evidence="9">
    <location>
        <begin position="44"/>
        <end position="71"/>
    </location>
</feature>
<dbReference type="SMART" id="SM00320">
    <property type="entry name" value="WD40"/>
    <property type="match status" value="6"/>
</dbReference>
<evidence type="ECO:0000256" key="3">
    <source>
        <dbReference type="ARBA" id="ARBA00022574"/>
    </source>
</evidence>
<dbReference type="InterPro" id="IPR015943">
    <property type="entry name" value="WD40/YVTN_repeat-like_dom_sf"/>
</dbReference>
<dbReference type="Gene3D" id="2.130.10.10">
    <property type="entry name" value="YVTN repeat-like/Quinoprotein amine dehydrogenase"/>
    <property type="match status" value="4"/>
</dbReference>
<evidence type="ECO:0000313" key="10">
    <source>
        <dbReference type="EMBL" id="CAL8109655.1"/>
    </source>
</evidence>
<evidence type="ECO:0000256" key="2">
    <source>
        <dbReference type="ARBA" id="ARBA00022490"/>
    </source>
</evidence>
<gene>
    <name evidence="10" type="ORF">ODALV1_LOCUS13564</name>
</gene>
<accession>A0ABP1QTJ2</accession>